<gene>
    <name evidence="1" type="ORF">Fcan01_17833</name>
</gene>
<organism evidence="1 2">
    <name type="scientific">Folsomia candida</name>
    <name type="common">Springtail</name>
    <dbReference type="NCBI Taxonomy" id="158441"/>
    <lineage>
        <taxon>Eukaryota</taxon>
        <taxon>Metazoa</taxon>
        <taxon>Ecdysozoa</taxon>
        <taxon>Arthropoda</taxon>
        <taxon>Hexapoda</taxon>
        <taxon>Collembola</taxon>
        <taxon>Entomobryomorpha</taxon>
        <taxon>Isotomoidea</taxon>
        <taxon>Isotomidae</taxon>
        <taxon>Proisotominae</taxon>
        <taxon>Folsomia</taxon>
    </lineage>
</organism>
<dbReference type="Proteomes" id="UP000198287">
    <property type="component" value="Unassembled WGS sequence"/>
</dbReference>
<dbReference type="AlphaFoldDB" id="A0A226DQP1"/>
<proteinExistence type="predicted"/>
<dbReference type="GO" id="GO:0051301">
    <property type="term" value="P:cell division"/>
    <property type="evidence" value="ECO:0007669"/>
    <property type="project" value="UniProtKB-KW"/>
</dbReference>
<protein>
    <submittedName>
        <fullName evidence="1">Cell division control protein 48 C</fullName>
    </submittedName>
</protein>
<keyword evidence="1" id="KW-0132">Cell division</keyword>
<name>A0A226DQP1_FOLCA</name>
<dbReference type="EMBL" id="LNIX01000013">
    <property type="protein sequence ID" value="OXA47338.1"/>
    <property type="molecule type" value="Genomic_DNA"/>
</dbReference>
<dbReference type="Gene3D" id="3.40.50.300">
    <property type="entry name" value="P-loop containing nucleotide triphosphate hydrolases"/>
    <property type="match status" value="1"/>
</dbReference>
<keyword evidence="1" id="KW-0131">Cell cycle</keyword>
<dbReference type="InterPro" id="IPR027417">
    <property type="entry name" value="P-loop_NTPase"/>
</dbReference>
<keyword evidence="2" id="KW-1185">Reference proteome</keyword>
<dbReference type="Gene3D" id="1.10.8.60">
    <property type="match status" value="1"/>
</dbReference>
<evidence type="ECO:0000313" key="2">
    <source>
        <dbReference type="Proteomes" id="UP000198287"/>
    </source>
</evidence>
<comment type="caution">
    <text evidence="1">The sequence shown here is derived from an EMBL/GenBank/DDBJ whole genome shotgun (WGS) entry which is preliminary data.</text>
</comment>
<evidence type="ECO:0000313" key="1">
    <source>
        <dbReference type="EMBL" id="OXA47338.1"/>
    </source>
</evidence>
<accession>A0A226DQP1</accession>
<reference evidence="1 2" key="1">
    <citation type="submission" date="2015-12" db="EMBL/GenBank/DDBJ databases">
        <title>The genome of Folsomia candida.</title>
        <authorList>
            <person name="Faddeeva A."/>
            <person name="Derks M.F."/>
            <person name="Anvar Y."/>
            <person name="Smit S."/>
            <person name="Van Straalen N."/>
            <person name="Roelofs D."/>
        </authorList>
    </citation>
    <scope>NUCLEOTIDE SEQUENCE [LARGE SCALE GENOMIC DNA]</scope>
    <source>
        <strain evidence="1 2">VU population</strain>
        <tissue evidence="1">Whole body</tissue>
    </source>
</reference>
<sequence>MQNKEAIVDPLPNRALFRLAQENVSASKKCSLVDDFSFNMRPLFDLYEIHGSHHFARLSRRLEEFGVYEFWSKLDLWGVKFRNKRAYQRNHLDRNLYKIESNDCLVHLIVSLKISVKQWLKPKPDKKSIPSGKEKDEVQKVKTLTFADLRAKGGLDSALDYLQTNIIVPHFNQKLYERAGLKGDHYAGDKLILYGDDNEGIANMVDALAHELFNPDGTRHDGTVITISEEQNDWLTTAQKQYEDVHKLVDHAAKNMPAIIFVESVHPEFKFKDGTEALLSHIAWCLNNSLEKLQPVSKIVLILGLNSLIEKEEICLKRRGFTKILHVKKVWTVEAIRKQLIATTSDWEGRPEDAILDNMSKNLSTLDDKDMKVKIEKICSTAFRKCLLRQAEKYSGADVAGSLKPYRINEAEINPTEKDWDEAFAEVKNEEKSHG</sequence>